<dbReference type="Pfam" id="PF00078">
    <property type="entry name" value="RVT_1"/>
    <property type="match status" value="1"/>
</dbReference>
<evidence type="ECO:0000313" key="2">
    <source>
        <dbReference type="EMBL" id="GJT77168.1"/>
    </source>
</evidence>
<keyword evidence="2" id="KW-0808">Transferase</keyword>
<dbReference type="InterPro" id="IPR052343">
    <property type="entry name" value="Retrotransposon-Effector_Assoc"/>
</dbReference>
<dbReference type="PROSITE" id="PS50878">
    <property type="entry name" value="RT_POL"/>
    <property type="match status" value="1"/>
</dbReference>
<sequence length="307" mass="34128">MEFLIGNGARFLSKASCVTGCGLKTLSGSNPHFAPSTEDYSMTLKILGLLLAICCFVYCPLTKNDFLRPPFSREVIKRAVWDFGSEKTTGPDGFTFGFIKCYWDLMADDVFSLVEHFHHDPLIPSGCNPLFISLIPKVNDPKSVKDFRPISLIGCQAKIIGKLLANRLAEVVSSVVGIEQSAFIKGRQILDGPLMLNEIVGWSKAKKRQLMGFKVDFEKAYDSVSWDYLFEVMGFIGFGDRWSRWIRGLLCSGRASVLVNGSPTEEFIVQRGLRQGDPLSPSLLILIMKGLHIAFKKARELNAVTGF</sequence>
<dbReference type="GO" id="GO:0003964">
    <property type="term" value="F:RNA-directed DNA polymerase activity"/>
    <property type="evidence" value="ECO:0007669"/>
    <property type="project" value="UniProtKB-KW"/>
</dbReference>
<keyword evidence="2" id="KW-0548">Nucleotidyltransferase</keyword>
<dbReference type="CDD" id="cd01650">
    <property type="entry name" value="RT_nLTR_like"/>
    <property type="match status" value="1"/>
</dbReference>
<organism evidence="2 3">
    <name type="scientific">Tanacetum coccineum</name>
    <dbReference type="NCBI Taxonomy" id="301880"/>
    <lineage>
        <taxon>Eukaryota</taxon>
        <taxon>Viridiplantae</taxon>
        <taxon>Streptophyta</taxon>
        <taxon>Embryophyta</taxon>
        <taxon>Tracheophyta</taxon>
        <taxon>Spermatophyta</taxon>
        <taxon>Magnoliopsida</taxon>
        <taxon>eudicotyledons</taxon>
        <taxon>Gunneridae</taxon>
        <taxon>Pentapetalae</taxon>
        <taxon>asterids</taxon>
        <taxon>campanulids</taxon>
        <taxon>Asterales</taxon>
        <taxon>Asteraceae</taxon>
        <taxon>Asteroideae</taxon>
        <taxon>Anthemideae</taxon>
        <taxon>Anthemidinae</taxon>
        <taxon>Tanacetum</taxon>
    </lineage>
</organism>
<accession>A0ABQ5GQX2</accession>
<dbReference type="PANTHER" id="PTHR46890:SF50">
    <property type="entry name" value="RNA-DIRECTED DNA POLYMERASE, EUKARYOTA, REVERSE TRANSCRIPTASE ZINC-BINDING DOMAIN PROTEIN-RELATED"/>
    <property type="match status" value="1"/>
</dbReference>
<dbReference type="EMBL" id="BQNB010018688">
    <property type="protein sequence ID" value="GJT77168.1"/>
    <property type="molecule type" value="Genomic_DNA"/>
</dbReference>
<dbReference type="SUPFAM" id="SSF56672">
    <property type="entry name" value="DNA/RNA polymerases"/>
    <property type="match status" value="1"/>
</dbReference>
<keyword evidence="3" id="KW-1185">Reference proteome</keyword>
<reference evidence="2" key="1">
    <citation type="journal article" date="2022" name="Int. J. Mol. Sci.">
        <title>Draft Genome of Tanacetum Coccineum: Genomic Comparison of Closely Related Tanacetum-Family Plants.</title>
        <authorList>
            <person name="Yamashiro T."/>
            <person name="Shiraishi A."/>
            <person name="Nakayama K."/>
            <person name="Satake H."/>
        </authorList>
    </citation>
    <scope>NUCLEOTIDE SEQUENCE</scope>
</reference>
<evidence type="ECO:0000259" key="1">
    <source>
        <dbReference type="PROSITE" id="PS50878"/>
    </source>
</evidence>
<dbReference type="Proteomes" id="UP001151760">
    <property type="component" value="Unassembled WGS sequence"/>
</dbReference>
<comment type="caution">
    <text evidence="2">The sequence shown here is derived from an EMBL/GenBank/DDBJ whole genome shotgun (WGS) entry which is preliminary data.</text>
</comment>
<dbReference type="InterPro" id="IPR043502">
    <property type="entry name" value="DNA/RNA_pol_sf"/>
</dbReference>
<dbReference type="PANTHER" id="PTHR46890">
    <property type="entry name" value="NON-LTR RETROLELEMENT REVERSE TRANSCRIPTASE-LIKE PROTEIN-RELATED"/>
    <property type="match status" value="1"/>
</dbReference>
<name>A0ABQ5GQX2_9ASTR</name>
<dbReference type="InterPro" id="IPR000477">
    <property type="entry name" value="RT_dom"/>
</dbReference>
<protein>
    <submittedName>
        <fullName evidence="2">RNA-directed DNA polymerase, eukaryota</fullName>
    </submittedName>
</protein>
<keyword evidence="2" id="KW-0695">RNA-directed DNA polymerase</keyword>
<evidence type="ECO:0000313" key="3">
    <source>
        <dbReference type="Proteomes" id="UP001151760"/>
    </source>
</evidence>
<proteinExistence type="predicted"/>
<reference evidence="2" key="2">
    <citation type="submission" date="2022-01" db="EMBL/GenBank/DDBJ databases">
        <authorList>
            <person name="Yamashiro T."/>
            <person name="Shiraishi A."/>
            <person name="Satake H."/>
            <person name="Nakayama K."/>
        </authorList>
    </citation>
    <scope>NUCLEOTIDE SEQUENCE</scope>
</reference>
<gene>
    <name evidence="2" type="ORF">Tco_1043893</name>
</gene>
<feature type="domain" description="Reverse transcriptase" evidence="1">
    <location>
        <begin position="116"/>
        <end position="307"/>
    </location>
</feature>